<dbReference type="AlphaFoldDB" id="A0A166AEK3"/>
<feature type="compositionally biased region" description="Polar residues" evidence="1">
    <location>
        <begin position="18"/>
        <end position="30"/>
    </location>
</feature>
<protein>
    <submittedName>
        <fullName evidence="2">Uncharacterized protein</fullName>
    </submittedName>
</protein>
<gene>
    <name evidence="2" type="ORF">FIBSPDRAFT_871223</name>
</gene>
<sequence>DTPVGVQTIVGPGAQGRRYNNYQGGSNWTGNEHREAPCSNRGALGTMPADTNMPLGRASTTSAKRPSSPSRTPPCAPLPLRREHREERGRGCS</sequence>
<reference evidence="2 3" key="1">
    <citation type="journal article" date="2016" name="Mol. Biol. Evol.">
        <title>Comparative Genomics of Early-Diverging Mushroom-Forming Fungi Provides Insights into the Origins of Lignocellulose Decay Capabilities.</title>
        <authorList>
            <person name="Nagy L.G."/>
            <person name="Riley R."/>
            <person name="Tritt A."/>
            <person name="Adam C."/>
            <person name="Daum C."/>
            <person name="Floudas D."/>
            <person name="Sun H."/>
            <person name="Yadav J.S."/>
            <person name="Pangilinan J."/>
            <person name="Larsson K.H."/>
            <person name="Matsuura K."/>
            <person name="Barry K."/>
            <person name="Labutti K."/>
            <person name="Kuo R."/>
            <person name="Ohm R.A."/>
            <person name="Bhattacharya S.S."/>
            <person name="Shirouzu T."/>
            <person name="Yoshinaga Y."/>
            <person name="Martin F.M."/>
            <person name="Grigoriev I.V."/>
            <person name="Hibbett D.S."/>
        </authorList>
    </citation>
    <scope>NUCLEOTIDE SEQUENCE [LARGE SCALE GENOMIC DNA]</scope>
    <source>
        <strain evidence="2 3">CBS 109695</strain>
    </source>
</reference>
<evidence type="ECO:0000313" key="3">
    <source>
        <dbReference type="Proteomes" id="UP000076532"/>
    </source>
</evidence>
<name>A0A166AEK3_9AGAM</name>
<evidence type="ECO:0000256" key="1">
    <source>
        <dbReference type="SAM" id="MobiDB-lite"/>
    </source>
</evidence>
<feature type="compositionally biased region" description="Polar residues" evidence="1">
    <location>
        <begin position="58"/>
        <end position="70"/>
    </location>
</feature>
<organism evidence="2 3">
    <name type="scientific">Athelia psychrophila</name>
    <dbReference type="NCBI Taxonomy" id="1759441"/>
    <lineage>
        <taxon>Eukaryota</taxon>
        <taxon>Fungi</taxon>
        <taxon>Dikarya</taxon>
        <taxon>Basidiomycota</taxon>
        <taxon>Agaricomycotina</taxon>
        <taxon>Agaricomycetes</taxon>
        <taxon>Agaricomycetidae</taxon>
        <taxon>Atheliales</taxon>
        <taxon>Atheliaceae</taxon>
        <taxon>Athelia</taxon>
    </lineage>
</organism>
<proteinExistence type="predicted"/>
<dbReference type="EMBL" id="KV417661">
    <property type="protein sequence ID" value="KZP11525.1"/>
    <property type="molecule type" value="Genomic_DNA"/>
</dbReference>
<accession>A0A166AEK3</accession>
<keyword evidence="3" id="KW-1185">Reference proteome</keyword>
<feature type="non-terminal residue" evidence="2">
    <location>
        <position position="93"/>
    </location>
</feature>
<dbReference type="Proteomes" id="UP000076532">
    <property type="component" value="Unassembled WGS sequence"/>
</dbReference>
<evidence type="ECO:0000313" key="2">
    <source>
        <dbReference type="EMBL" id="KZP11525.1"/>
    </source>
</evidence>
<feature type="region of interest" description="Disordered" evidence="1">
    <location>
        <begin position="1"/>
        <end position="93"/>
    </location>
</feature>
<feature type="non-terminal residue" evidence="2">
    <location>
        <position position="1"/>
    </location>
</feature>
<feature type="compositionally biased region" description="Basic and acidic residues" evidence="1">
    <location>
        <begin position="80"/>
        <end position="93"/>
    </location>
</feature>